<dbReference type="Proteomes" id="UP000236319">
    <property type="component" value="Unassembled WGS sequence"/>
</dbReference>
<dbReference type="RefSeq" id="XP_028865198.1">
    <property type="nucleotide sequence ID" value="XM_029009365.1"/>
</dbReference>
<sequence>MLPSTPLQAFLTDASDSKFKTHPFDPRDICLKSRVSMGFKEDDLPTPHETGKYISTVLTPQCGGDDPPLTLCSYLNCLTQWTPRTTGELVSFFHNSRNSLHYASLKMSQLGTSNTAPPFLHSTNL</sequence>
<evidence type="ECO:0000313" key="2">
    <source>
        <dbReference type="Proteomes" id="UP000236319"/>
    </source>
</evidence>
<accession>A0A2H6K7I6</accession>
<evidence type="ECO:0000313" key="1">
    <source>
        <dbReference type="EMBL" id="GBE58955.1"/>
    </source>
</evidence>
<dbReference type="VEuPathDB" id="PiroplasmaDB:BOVATA_004480"/>
<organism evidence="1 2">
    <name type="scientific">Babesia ovata</name>
    <dbReference type="NCBI Taxonomy" id="189622"/>
    <lineage>
        <taxon>Eukaryota</taxon>
        <taxon>Sar</taxon>
        <taxon>Alveolata</taxon>
        <taxon>Apicomplexa</taxon>
        <taxon>Aconoidasida</taxon>
        <taxon>Piroplasmida</taxon>
        <taxon>Babesiidae</taxon>
        <taxon>Babesia</taxon>
    </lineage>
</organism>
<gene>
    <name evidence="1" type="ORF">BOVATA_004480</name>
</gene>
<dbReference type="OrthoDB" id="366735at2759"/>
<keyword evidence="2" id="KW-1185">Reference proteome</keyword>
<dbReference type="EMBL" id="BDSA01000001">
    <property type="protein sequence ID" value="GBE58955.1"/>
    <property type="molecule type" value="Genomic_DNA"/>
</dbReference>
<proteinExistence type="predicted"/>
<protein>
    <submittedName>
        <fullName evidence="1">Ribosome-binding protein 1</fullName>
    </submittedName>
</protein>
<dbReference type="AlphaFoldDB" id="A0A2H6K7I6"/>
<reference evidence="1 2" key="1">
    <citation type="journal article" date="2017" name="BMC Genomics">
        <title>Whole-genome assembly of Babesia ovata and comparative genomics between closely related pathogens.</title>
        <authorList>
            <person name="Yamagishi J."/>
            <person name="Asada M."/>
            <person name="Hakimi H."/>
            <person name="Tanaka T.Q."/>
            <person name="Sugimoto C."/>
            <person name="Kawazu S."/>
        </authorList>
    </citation>
    <scope>NUCLEOTIDE SEQUENCE [LARGE SCALE GENOMIC DNA]</scope>
    <source>
        <strain evidence="1 2">Miyake</strain>
    </source>
</reference>
<comment type="caution">
    <text evidence="1">The sequence shown here is derived from an EMBL/GenBank/DDBJ whole genome shotgun (WGS) entry which is preliminary data.</text>
</comment>
<dbReference type="GeneID" id="39872725"/>
<name>A0A2H6K7I6_9APIC</name>